<evidence type="ECO:0000313" key="2">
    <source>
        <dbReference type="EMBL" id="EOY48549.1"/>
    </source>
</evidence>
<evidence type="ECO:0000256" key="1">
    <source>
        <dbReference type="SAM" id="MobiDB-lite"/>
    </source>
</evidence>
<feature type="region of interest" description="Disordered" evidence="1">
    <location>
        <begin position="34"/>
        <end position="57"/>
    </location>
</feature>
<proteinExistence type="predicted"/>
<protein>
    <submittedName>
        <fullName evidence="2">Uncharacterized protein</fullName>
    </submittedName>
</protein>
<dbReference type="Proteomes" id="UP000014062">
    <property type="component" value="Chromosome"/>
</dbReference>
<evidence type="ECO:0000313" key="3">
    <source>
        <dbReference type="Proteomes" id="UP000014062"/>
    </source>
</evidence>
<organism evidence="2 3">
    <name type="scientific">Streptomyces lividans 1326</name>
    <dbReference type="NCBI Taxonomy" id="1200984"/>
    <lineage>
        <taxon>Bacteria</taxon>
        <taxon>Bacillati</taxon>
        <taxon>Actinomycetota</taxon>
        <taxon>Actinomycetes</taxon>
        <taxon>Kitasatosporales</taxon>
        <taxon>Streptomycetaceae</taxon>
        <taxon>Streptomyces</taxon>
    </lineage>
</organism>
<accession>A0A7U9HBX4</accession>
<sequence length="57" mass="6180">MVNADALVSGRHLGVLFGYGGLRERRLDAETGCRPAEQGGLVPPAAVNRDSRCREER</sequence>
<dbReference type="EMBL" id="CM001889">
    <property type="protein sequence ID" value="EOY48549.1"/>
    <property type="molecule type" value="Genomic_DNA"/>
</dbReference>
<reference evidence="3" key="1">
    <citation type="journal article" date="2013" name="Genome Biol. Evol.">
        <title>The genome sequence of Streptomyces lividans 66 reveals a novel tRNA-dependent peptide biosynthetic system within a metal-related genomic island.</title>
        <authorList>
            <person name="Cruz-Morales P."/>
            <person name="Vijgenboom E."/>
            <person name="Iruegas-Bocardo F."/>
            <person name="Girard G."/>
            <person name="Yanez-Guerra L.A."/>
            <person name="Ramos-Aboites H.E."/>
            <person name="Pernodet J.L."/>
            <person name="Anne J."/>
            <person name="van Wezel G.P."/>
            <person name="Barona-Gomez F."/>
        </authorList>
    </citation>
    <scope>NUCLEOTIDE SEQUENCE [LARGE SCALE GENOMIC DNA]</scope>
    <source>
        <strain evidence="3">1326</strain>
    </source>
</reference>
<gene>
    <name evidence="2" type="ORF">SLI_3836</name>
</gene>
<name>A0A7U9HBX4_STRLI</name>
<dbReference type="AlphaFoldDB" id="A0A7U9HBX4"/>